<dbReference type="GO" id="GO:0031956">
    <property type="term" value="F:medium-chain fatty acid-CoA ligase activity"/>
    <property type="evidence" value="ECO:0007669"/>
    <property type="project" value="TreeGrafter"/>
</dbReference>
<proteinExistence type="inferred from homology"/>
<sequence length="447" mass="49691">MECEELLQRFTRWKERPALVCNDEIYTYGWLLQNIHFIGQQVQMKGMAGSIVTLEEPYSPEAVAALLALWKMNCITAVMDAQLPEAKRIEYAVLTQAAFRCSAGREGLLALEAPGFTVTHPLLLQLQREESGGLIIFSSGSSGASKAAVHRTSALLSKYEREGRALKTIPFMLLDHIGGMNTMLRTLSSGGTLYILKDRSPSEVCRTIEQHRIQALPVSPTFMNLLLMSKTYEAYDLSSLEVVSYGSEVMPPSTLKAWHQAFPGVKTNQAYGMSELGVLPTRSAGSEGLAFSIQSEQVKYRIVDGLLEVKSPWTMMGYLNAPDPFTTDGWLKTGDEVLEEEGFIRILGRRSEMINVGGEKVYPAEVEDVLQQLPFVEAAVVSGEASGITGQLIKATLSLREEMKLAELRQKVWEHCRDRLPAYKIPQKIVIAEHSLTGSRMKKLRNL</sequence>
<dbReference type="EMBL" id="CP040396">
    <property type="protein sequence ID" value="QCT03238.1"/>
    <property type="molecule type" value="Genomic_DNA"/>
</dbReference>
<evidence type="ECO:0000256" key="2">
    <source>
        <dbReference type="ARBA" id="ARBA00022598"/>
    </source>
</evidence>
<feature type="domain" description="AMP-dependent synthetase/ligase" evidence="3">
    <location>
        <begin position="134"/>
        <end position="281"/>
    </location>
</feature>
<dbReference type="AlphaFoldDB" id="A0A4P8XL98"/>
<dbReference type="Proteomes" id="UP000300879">
    <property type="component" value="Chromosome"/>
</dbReference>
<gene>
    <name evidence="5" type="ORF">E6C60_2526</name>
</gene>
<dbReference type="CDD" id="cd04433">
    <property type="entry name" value="AFD_class_I"/>
    <property type="match status" value="1"/>
</dbReference>
<dbReference type="Pfam" id="PF13193">
    <property type="entry name" value="AMP-binding_C"/>
    <property type="match status" value="1"/>
</dbReference>
<dbReference type="PANTHER" id="PTHR43201">
    <property type="entry name" value="ACYL-COA SYNTHETASE"/>
    <property type="match status" value="1"/>
</dbReference>
<dbReference type="InterPro" id="IPR000873">
    <property type="entry name" value="AMP-dep_synth/lig_dom"/>
</dbReference>
<accession>A0A4P8XL98</accession>
<dbReference type="InterPro" id="IPR020845">
    <property type="entry name" value="AMP-binding_CS"/>
</dbReference>
<dbReference type="InterPro" id="IPR025110">
    <property type="entry name" value="AMP-bd_C"/>
</dbReference>
<dbReference type="Pfam" id="PF00501">
    <property type="entry name" value="AMP-binding"/>
    <property type="match status" value="1"/>
</dbReference>
<dbReference type="PANTHER" id="PTHR43201:SF5">
    <property type="entry name" value="MEDIUM-CHAIN ACYL-COA LIGASE ACSF2, MITOCHONDRIAL"/>
    <property type="match status" value="1"/>
</dbReference>
<dbReference type="InterPro" id="IPR042099">
    <property type="entry name" value="ANL_N_sf"/>
</dbReference>
<dbReference type="RefSeq" id="WP_138226141.1">
    <property type="nucleotide sequence ID" value="NZ_CP040396.1"/>
</dbReference>
<reference evidence="5 6" key="1">
    <citation type="submission" date="2019-05" db="EMBL/GenBank/DDBJ databases">
        <authorList>
            <person name="Chen C."/>
        </authorList>
    </citation>
    <scope>NUCLEOTIDE SEQUENCE [LARGE SCALE GENOMIC DNA]</scope>
    <source>
        <strain evidence="5 6">HB172198</strain>
    </source>
</reference>
<name>A0A4P8XL98_9BACL</name>
<feature type="domain" description="AMP-binding enzyme C-terminal" evidence="4">
    <location>
        <begin position="365"/>
        <end position="433"/>
    </location>
</feature>
<dbReference type="Gene3D" id="3.30.300.30">
    <property type="match status" value="1"/>
</dbReference>
<dbReference type="OrthoDB" id="9803968at2"/>
<dbReference type="PROSITE" id="PS00455">
    <property type="entry name" value="AMP_BINDING"/>
    <property type="match status" value="1"/>
</dbReference>
<dbReference type="KEGG" id="palo:E6C60_2526"/>
<protein>
    <submittedName>
        <fullName evidence="5">AMP-dependent synthetase and ligase</fullName>
    </submittedName>
</protein>
<evidence type="ECO:0000256" key="1">
    <source>
        <dbReference type="ARBA" id="ARBA00006432"/>
    </source>
</evidence>
<comment type="similarity">
    <text evidence="1">Belongs to the ATP-dependent AMP-binding enzyme family.</text>
</comment>
<dbReference type="InterPro" id="IPR045851">
    <property type="entry name" value="AMP-bd_C_sf"/>
</dbReference>
<dbReference type="Gene3D" id="3.40.50.12780">
    <property type="entry name" value="N-terminal domain of ligase-like"/>
    <property type="match status" value="1"/>
</dbReference>
<evidence type="ECO:0000259" key="4">
    <source>
        <dbReference type="Pfam" id="PF13193"/>
    </source>
</evidence>
<keyword evidence="6" id="KW-1185">Reference proteome</keyword>
<evidence type="ECO:0000313" key="6">
    <source>
        <dbReference type="Proteomes" id="UP000300879"/>
    </source>
</evidence>
<evidence type="ECO:0000313" key="5">
    <source>
        <dbReference type="EMBL" id="QCT03238.1"/>
    </source>
</evidence>
<dbReference type="SUPFAM" id="SSF56801">
    <property type="entry name" value="Acetyl-CoA synthetase-like"/>
    <property type="match status" value="1"/>
</dbReference>
<organism evidence="5 6">
    <name type="scientific">Paenibacillus algicola</name>
    <dbReference type="NCBI Taxonomy" id="2565926"/>
    <lineage>
        <taxon>Bacteria</taxon>
        <taxon>Bacillati</taxon>
        <taxon>Bacillota</taxon>
        <taxon>Bacilli</taxon>
        <taxon>Bacillales</taxon>
        <taxon>Paenibacillaceae</taxon>
        <taxon>Paenibacillus</taxon>
    </lineage>
</organism>
<evidence type="ECO:0000259" key="3">
    <source>
        <dbReference type="Pfam" id="PF00501"/>
    </source>
</evidence>
<keyword evidence="2 5" id="KW-0436">Ligase</keyword>
<dbReference type="GO" id="GO:0006631">
    <property type="term" value="P:fatty acid metabolic process"/>
    <property type="evidence" value="ECO:0007669"/>
    <property type="project" value="TreeGrafter"/>
</dbReference>